<dbReference type="Proteomes" id="UP000031036">
    <property type="component" value="Unassembled WGS sequence"/>
</dbReference>
<name>A0A0B2VJ47_TOXCA</name>
<sequence length="100" mass="11071">MKRNILLTRIFRLLSSSDTSSKSAQAKKKAQLTNGSQASTGPIRRQQRTSVCSLHATHFEPMPTIAEEDSEVSECEAAANSYYERNTVKLQQPTSAIRVS</sequence>
<reference evidence="2 3" key="1">
    <citation type="submission" date="2014-11" db="EMBL/GenBank/DDBJ databases">
        <title>Genetic blueprint of the zoonotic pathogen Toxocara canis.</title>
        <authorList>
            <person name="Zhu X.-Q."/>
            <person name="Korhonen P.K."/>
            <person name="Cai H."/>
            <person name="Young N.D."/>
            <person name="Nejsum P."/>
            <person name="von Samson-Himmelstjerna G."/>
            <person name="Boag P.R."/>
            <person name="Tan P."/>
            <person name="Li Q."/>
            <person name="Min J."/>
            <person name="Yang Y."/>
            <person name="Wang X."/>
            <person name="Fang X."/>
            <person name="Hall R.S."/>
            <person name="Hofmann A."/>
            <person name="Sternberg P.W."/>
            <person name="Jex A.R."/>
            <person name="Gasser R.B."/>
        </authorList>
    </citation>
    <scope>NUCLEOTIDE SEQUENCE [LARGE SCALE GENOMIC DNA]</scope>
    <source>
        <strain evidence="2">PN_DK_2014</strain>
    </source>
</reference>
<organism evidence="2 3">
    <name type="scientific">Toxocara canis</name>
    <name type="common">Canine roundworm</name>
    <dbReference type="NCBI Taxonomy" id="6265"/>
    <lineage>
        <taxon>Eukaryota</taxon>
        <taxon>Metazoa</taxon>
        <taxon>Ecdysozoa</taxon>
        <taxon>Nematoda</taxon>
        <taxon>Chromadorea</taxon>
        <taxon>Rhabditida</taxon>
        <taxon>Spirurina</taxon>
        <taxon>Ascaridomorpha</taxon>
        <taxon>Ascaridoidea</taxon>
        <taxon>Toxocaridae</taxon>
        <taxon>Toxocara</taxon>
    </lineage>
</organism>
<evidence type="ECO:0000313" key="2">
    <source>
        <dbReference type="EMBL" id="KHN81409.1"/>
    </source>
</evidence>
<keyword evidence="3" id="KW-1185">Reference proteome</keyword>
<evidence type="ECO:0000256" key="1">
    <source>
        <dbReference type="SAM" id="MobiDB-lite"/>
    </source>
</evidence>
<dbReference type="AlphaFoldDB" id="A0A0B2VJ47"/>
<proteinExistence type="predicted"/>
<comment type="caution">
    <text evidence="2">The sequence shown here is derived from an EMBL/GenBank/DDBJ whole genome shotgun (WGS) entry which is preliminary data.</text>
</comment>
<evidence type="ECO:0000313" key="3">
    <source>
        <dbReference type="Proteomes" id="UP000031036"/>
    </source>
</evidence>
<accession>A0A0B2VJ47</accession>
<dbReference type="EMBL" id="JPKZ01001540">
    <property type="protein sequence ID" value="KHN81409.1"/>
    <property type="molecule type" value="Genomic_DNA"/>
</dbReference>
<protein>
    <submittedName>
        <fullName evidence="2">Uncharacterized protein</fullName>
    </submittedName>
</protein>
<feature type="region of interest" description="Disordered" evidence="1">
    <location>
        <begin position="17"/>
        <end position="48"/>
    </location>
</feature>
<gene>
    <name evidence="2" type="ORF">Tcan_04357</name>
</gene>